<dbReference type="CDD" id="cd04301">
    <property type="entry name" value="NAT_SF"/>
    <property type="match status" value="1"/>
</dbReference>
<evidence type="ECO:0000313" key="2">
    <source>
        <dbReference type="EMBL" id="GAA3538375.1"/>
    </source>
</evidence>
<dbReference type="InterPro" id="IPR000182">
    <property type="entry name" value="GNAT_dom"/>
</dbReference>
<comment type="caution">
    <text evidence="2">The sequence shown here is derived from an EMBL/GenBank/DDBJ whole genome shotgun (WGS) entry which is preliminary data.</text>
</comment>
<proteinExistence type="predicted"/>
<dbReference type="Pfam" id="PF08445">
    <property type="entry name" value="FR47"/>
    <property type="match status" value="1"/>
</dbReference>
<protein>
    <submittedName>
        <fullName evidence="2">GNAT family N-acetyltransferase</fullName>
    </submittedName>
</protein>
<dbReference type="PROSITE" id="PS51186">
    <property type="entry name" value="GNAT"/>
    <property type="match status" value="1"/>
</dbReference>
<keyword evidence="3" id="KW-1185">Reference proteome</keyword>
<evidence type="ECO:0000313" key="3">
    <source>
        <dbReference type="Proteomes" id="UP001500301"/>
    </source>
</evidence>
<accession>A0ABP6VMP8</accession>
<feature type="domain" description="N-acetyltransferase" evidence="1">
    <location>
        <begin position="97"/>
        <end position="225"/>
    </location>
</feature>
<dbReference type="InterPro" id="IPR013653">
    <property type="entry name" value="GCN5-like_dom"/>
</dbReference>
<name>A0ABP6VMP8_9ACTN</name>
<evidence type="ECO:0000259" key="1">
    <source>
        <dbReference type="PROSITE" id="PS51186"/>
    </source>
</evidence>
<dbReference type="EMBL" id="BAABBB010000013">
    <property type="protein sequence ID" value="GAA3538375.1"/>
    <property type="molecule type" value="Genomic_DNA"/>
</dbReference>
<gene>
    <name evidence="2" type="ORF">GCM10022263_27520</name>
</gene>
<reference evidence="3" key="1">
    <citation type="journal article" date="2019" name="Int. J. Syst. Evol. Microbiol.">
        <title>The Global Catalogue of Microorganisms (GCM) 10K type strain sequencing project: providing services to taxonomists for standard genome sequencing and annotation.</title>
        <authorList>
            <consortium name="The Broad Institute Genomics Platform"/>
            <consortium name="The Broad Institute Genome Sequencing Center for Infectious Disease"/>
            <person name="Wu L."/>
            <person name="Ma J."/>
        </authorList>
    </citation>
    <scope>NUCLEOTIDE SEQUENCE [LARGE SCALE GENOMIC DNA]</scope>
    <source>
        <strain evidence="3">JCM 17460</strain>
    </source>
</reference>
<sequence length="225" mass="23219">MILDDPVGASLRGAHAGFAVGAGRVLRYDAGVASFAAVPADPTPADWADLAAMLGPGGFADLFSSPATPPADWAPVFTLPGLQLVAGSAVAVADRGVEVVELGAGDVPDMLALVEQSRPGPFWPRTHEMGTYLGIREGGVLVAMAGERLRPPGWSEISAVTTAPQARGRGLAGLLVTEVAGRVRARGEEAFLHVAADNGPAIGLYEALGFEVRREVTFRGFRVPG</sequence>
<dbReference type="Proteomes" id="UP001500301">
    <property type="component" value="Unassembled WGS sequence"/>
</dbReference>
<organism evidence="2 3">
    <name type="scientific">Nocardioides daeguensis</name>
    <dbReference type="NCBI Taxonomy" id="908359"/>
    <lineage>
        <taxon>Bacteria</taxon>
        <taxon>Bacillati</taxon>
        <taxon>Actinomycetota</taxon>
        <taxon>Actinomycetes</taxon>
        <taxon>Propionibacteriales</taxon>
        <taxon>Nocardioidaceae</taxon>
        <taxon>Nocardioides</taxon>
    </lineage>
</organism>
<dbReference type="RefSeq" id="WP_218234314.1">
    <property type="nucleotide sequence ID" value="NZ_BAABBB010000013.1"/>
</dbReference>